<feature type="region of interest" description="Disordered" evidence="1">
    <location>
        <begin position="130"/>
        <end position="215"/>
    </location>
</feature>
<feature type="region of interest" description="Disordered" evidence="1">
    <location>
        <begin position="1"/>
        <end position="113"/>
    </location>
</feature>
<name>A0A428SGF6_9HYPO</name>
<feature type="compositionally biased region" description="Low complexity" evidence="1">
    <location>
        <begin position="98"/>
        <end position="110"/>
    </location>
</feature>
<reference evidence="2 3" key="1">
    <citation type="submission" date="2017-06" db="EMBL/GenBank/DDBJ databases">
        <title>Cmopartive genomic analysis of Ambrosia Fusariam Clade fungi.</title>
        <authorList>
            <person name="Stajich J.E."/>
            <person name="Carrillo J."/>
            <person name="Kijimoto T."/>
            <person name="Eskalen A."/>
            <person name="O'Donnell K."/>
            <person name="Kasson M."/>
        </authorList>
    </citation>
    <scope>NUCLEOTIDE SEQUENCE [LARGE SCALE GENOMIC DNA]</scope>
    <source>
        <strain evidence="2 3">NRRL 20438</strain>
    </source>
</reference>
<sequence length="284" mass="31018">MGYALPAVHTRQVTHGDSSSPSPFAEPVKFEAWDSPAEPSTRRLEGTPAPSTNTRHIQPATHEPGKREMMVEDRHSSPTAFTNPPSAKPWTSATGFISHSSSRASPTPSAMGYVQPTAYESTQRTIVGAHHTSSPTIVNPPTTAAFHQRSGVEESPNSVFSSPLAQEPLVPGADLQSRSGQRPSSAADEVSASSPISVSSKRRLMRGQTRPSEIDSMAVVRLQRDVDEKIHAIEQKHAQQMQSLRADHAKEILDLKFSFQTRMVNLEERFARFEEAAMGIDDDN</sequence>
<feature type="compositionally biased region" description="Polar residues" evidence="1">
    <location>
        <begin position="77"/>
        <end position="97"/>
    </location>
</feature>
<gene>
    <name evidence="2" type="ORF">CDV31_016001</name>
</gene>
<keyword evidence="3" id="KW-1185">Reference proteome</keyword>
<feature type="compositionally biased region" description="Polar residues" evidence="1">
    <location>
        <begin position="130"/>
        <end position="142"/>
    </location>
</feature>
<protein>
    <submittedName>
        <fullName evidence="2">Uncharacterized protein</fullName>
    </submittedName>
</protein>
<feature type="compositionally biased region" description="Polar residues" evidence="1">
    <location>
        <begin position="11"/>
        <end position="22"/>
    </location>
</feature>
<dbReference type="Proteomes" id="UP000288429">
    <property type="component" value="Unassembled WGS sequence"/>
</dbReference>
<evidence type="ECO:0000313" key="2">
    <source>
        <dbReference type="EMBL" id="RSL88827.1"/>
    </source>
</evidence>
<evidence type="ECO:0000256" key="1">
    <source>
        <dbReference type="SAM" id="MobiDB-lite"/>
    </source>
</evidence>
<feature type="compositionally biased region" description="Basic and acidic residues" evidence="1">
    <location>
        <begin position="63"/>
        <end position="76"/>
    </location>
</feature>
<accession>A0A428SGF6</accession>
<organism evidence="2 3">
    <name type="scientific">Fusarium ambrosium</name>
    <dbReference type="NCBI Taxonomy" id="131363"/>
    <lineage>
        <taxon>Eukaryota</taxon>
        <taxon>Fungi</taxon>
        <taxon>Dikarya</taxon>
        <taxon>Ascomycota</taxon>
        <taxon>Pezizomycotina</taxon>
        <taxon>Sordariomycetes</taxon>
        <taxon>Hypocreomycetidae</taxon>
        <taxon>Hypocreales</taxon>
        <taxon>Nectriaceae</taxon>
        <taxon>Fusarium</taxon>
        <taxon>Fusarium solani species complex</taxon>
    </lineage>
</organism>
<evidence type="ECO:0000313" key="3">
    <source>
        <dbReference type="Proteomes" id="UP000288429"/>
    </source>
</evidence>
<comment type="caution">
    <text evidence="2">The sequence shown here is derived from an EMBL/GenBank/DDBJ whole genome shotgun (WGS) entry which is preliminary data.</text>
</comment>
<feature type="compositionally biased region" description="Polar residues" evidence="1">
    <location>
        <begin position="155"/>
        <end position="164"/>
    </location>
</feature>
<proteinExistence type="predicted"/>
<dbReference type="AlphaFoldDB" id="A0A428SGF6"/>
<dbReference type="EMBL" id="NIZV01000465">
    <property type="protein sequence ID" value="RSL88827.1"/>
    <property type="molecule type" value="Genomic_DNA"/>
</dbReference>